<accession>A0ABS2MIS5</accession>
<gene>
    <name evidence="2" type="ORF">JOD41_000638</name>
</gene>
<reference evidence="2 3" key="1">
    <citation type="submission" date="2021-01" db="EMBL/GenBank/DDBJ databases">
        <title>Genomic Encyclopedia of Type Strains, Phase IV (KMG-IV): sequencing the most valuable type-strain genomes for metagenomic binning, comparative biology and taxonomic classification.</title>
        <authorList>
            <person name="Goeker M."/>
        </authorList>
    </citation>
    <scope>NUCLEOTIDE SEQUENCE [LARGE SCALE GENOMIC DNA]</scope>
    <source>
        <strain evidence="2 3">DSM 21461</strain>
    </source>
</reference>
<keyword evidence="1" id="KW-1133">Transmembrane helix</keyword>
<sequence length="29" mass="3254">MSDFEILSIMLKFIGLIIAVLALFLNSIK</sequence>
<proteinExistence type="predicted"/>
<evidence type="ECO:0008006" key="4">
    <source>
        <dbReference type="Google" id="ProtNLM"/>
    </source>
</evidence>
<keyword evidence="1" id="KW-0472">Membrane</keyword>
<evidence type="ECO:0000256" key="1">
    <source>
        <dbReference type="SAM" id="Phobius"/>
    </source>
</evidence>
<dbReference type="Proteomes" id="UP000720595">
    <property type="component" value="Unassembled WGS sequence"/>
</dbReference>
<dbReference type="EMBL" id="JAFBDH010000002">
    <property type="protein sequence ID" value="MBM7549916.1"/>
    <property type="molecule type" value="Genomic_DNA"/>
</dbReference>
<keyword evidence="3" id="KW-1185">Reference proteome</keyword>
<evidence type="ECO:0000313" key="3">
    <source>
        <dbReference type="Proteomes" id="UP000720595"/>
    </source>
</evidence>
<organism evidence="2 3">
    <name type="scientific">Peptoniphilus gorbachii</name>
    <dbReference type="NCBI Taxonomy" id="411567"/>
    <lineage>
        <taxon>Bacteria</taxon>
        <taxon>Bacillati</taxon>
        <taxon>Bacillota</taxon>
        <taxon>Tissierellia</taxon>
        <taxon>Tissierellales</taxon>
        <taxon>Peptoniphilaceae</taxon>
        <taxon>Peptoniphilus</taxon>
    </lineage>
</organism>
<keyword evidence="1" id="KW-0812">Transmembrane</keyword>
<evidence type="ECO:0000313" key="2">
    <source>
        <dbReference type="EMBL" id="MBM7549916.1"/>
    </source>
</evidence>
<comment type="caution">
    <text evidence="2">The sequence shown here is derived from an EMBL/GenBank/DDBJ whole genome shotgun (WGS) entry which is preliminary data.</text>
</comment>
<feature type="transmembrane region" description="Helical" evidence="1">
    <location>
        <begin position="6"/>
        <end position="25"/>
    </location>
</feature>
<name>A0ABS2MIS5_9FIRM</name>
<protein>
    <recommendedName>
        <fullName evidence="4">Holin-like toxin</fullName>
    </recommendedName>
</protein>